<protein>
    <submittedName>
        <fullName evidence="1">Uncharacterized protein</fullName>
    </submittedName>
</protein>
<dbReference type="Proteomes" id="UP000829398">
    <property type="component" value="Chromosome 3"/>
</dbReference>
<sequence>MSTVNPSQKFLEKGKKNQIEGNFETRRSQRPSRRPSVKIEMEEFNFMFDDKLCYRHDGSLDNDALARIENSFDETLSSNTENINMFSLHCQTPIYLPRLKTWVALAIMRNVREIEVHLPVGDPFGEGYNCEPVQLPGCIYNSETLEILKLETDFVFRSPSSGICFPGVKKFHAEIHKPNMPDFSIWPVLEDLSIAYLLDGHWDADISISSQTLKRLKLMIEAPVLSANELQAIIDAPKLESLHIKDDSLVSYLVSELHSLCDACIDIYYSRARNDRVRAGRALGLLRKLTNLKSLYLSYDTIYVLGEAYRHLDGAHQSFLPQFSNLSFLEVRIRDYGWLVLPIIFNCSPNLEYFVLTMEGVNDPERYEEAGWIEPQFVPNCLQCNVKTIEILHGDADSLEPTITIKNVKKDEDDENYDSENEIVWQDDNYIRPIKDIETAEREEAVFKDISPLIVLVHNRYKRPKENERIRDELEKAVHIIWNCRLPSPRLMLTLSMT</sequence>
<comment type="caution">
    <text evidence="1">The sequence shown here is derived from an EMBL/GenBank/DDBJ whole genome shotgun (WGS) entry which is preliminary data.</text>
</comment>
<reference evidence="2" key="1">
    <citation type="journal article" date="2023" name="Hortic. Res.">
        <title>A chromosome-level phased genome enabling allele-level studies in sweet orange: a case study on citrus Huanglongbing tolerance.</title>
        <authorList>
            <person name="Wu B."/>
            <person name="Yu Q."/>
            <person name="Deng Z."/>
            <person name="Duan Y."/>
            <person name="Luo F."/>
            <person name="Gmitter F. Jr."/>
        </authorList>
    </citation>
    <scope>NUCLEOTIDE SEQUENCE [LARGE SCALE GENOMIC DNA]</scope>
    <source>
        <strain evidence="2">cv. Valencia</strain>
    </source>
</reference>
<evidence type="ECO:0000313" key="2">
    <source>
        <dbReference type="Proteomes" id="UP000829398"/>
    </source>
</evidence>
<organism evidence="1 2">
    <name type="scientific">Citrus sinensis</name>
    <name type="common">Sweet orange</name>
    <name type="synonym">Citrus aurantium var. sinensis</name>
    <dbReference type="NCBI Taxonomy" id="2711"/>
    <lineage>
        <taxon>Eukaryota</taxon>
        <taxon>Viridiplantae</taxon>
        <taxon>Streptophyta</taxon>
        <taxon>Embryophyta</taxon>
        <taxon>Tracheophyta</taxon>
        <taxon>Spermatophyta</taxon>
        <taxon>Magnoliopsida</taxon>
        <taxon>eudicotyledons</taxon>
        <taxon>Gunneridae</taxon>
        <taxon>Pentapetalae</taxon>
        <taxon>rosids</taxon>
        <taxon>malvids</taxon>
        <taxon>Sapindales</taxon>
        <taxon>Rutaceae</taxon>
        <taxon>Aurantioideae</taxon>
        <taxon>Citrus</taxon>
    </lineage>
</organism>
<name>A0ACB8MA61_CITSI</name>
<dbReference type="EMBL" id="CM039172">
    <property type="protein sequence ID" value="KAH9782501.1"/>
    <property type="molecule type" value="Genomic_DNA"/>
</dbReference>
<keyword evidence="2" id="KW-1185">Reference proteome</keyword>
<evidence type="ECO:0000313" key="1">
    <source>
        <dbReference type="EMBL" id="KAH9782501.1"/>
    </source>
</evidence>
<accession>A0ACB8MA61</accession>
<proteinExistence type="predicted"/>
<gene>
    <name evidence="1" type="ORF">KPL71_008926</name>
</gene>